<dbReference type="Proteomes" id="UP001054945">
    <property type="component" value="Unassembled WGS sequence"/>
</dbReference>
<proteinExistence type="predicted"/>
<protein>
    <submittedName>
        <fullName evidence="1">Uncharacterized protein</fullName>
    </submittedName>
</protein>
<gene>
    <name evidence="1" type="ORF">CEXT_788381</name>
</gene>
<dbReference type="EMBL" id="BPLR01016876">
    <property type="protein sequence ID" value="GIY87035.1"/>
    <property type="molecule type" value="Genomic_DNA"/>
</dbReference>
<evidence type="ECO:0000313" key="2">
    <source>
        <dbReference type="Proteomes" id="UP001054945"/>
    </source>
</evidence>
<keyword evidence="2" id="KW-1185">Reference proteome</keyword>
<accession>A0AAV4WYK4</accession>
<evidence type="ECO:0000313" key="1">
    <source>
        <dbReference type="EMBL" id="GIY87035.1"/>
    </source>
</evidence>
<organism evidence="1 2">
    <name type="scientific">Caerostris extrusa</name>
    <name type="common">Bark spider</name>
    <name type="synonym">Caerostris bankana</name>
    <dbReference type="NCBI Taxonomy" id="172846"/>
    <lineage>
        <taxon>Eukaryota</taxon>
        <taxon>Metazoa</taxon>
        <taxon>Ecdysozoa</taxon>
        <taxon>Arthropoda</taxon>
        <taxon>Chelicerata</taxon>
        <taxon>Arachnida</taxon>
        <taxon>Araneae</taxon>
        <taxon>Araneomorphae</taxon>
        <taxon>Entelegynae</taxon>
        <taxon>Araneoidea</taxon>
        <taxon>Araneidae</taxon>
        <taxon>Caerostris</taxon>
    </lineage>
</organism>
<dbReference type="AlphaFoldDB" id="A0AAV4WYK4"/>
<name>A0AAV4WYK4_CAEEX</name>
<reference evidence="1 2" key="1">
    <citation type="submission" date="2021-06" db="EMBL/GenBank/DDBJ databases">
        <title>Caerostris extrusa draft genome.</title>
        <authorList>
            <person name="Kono N."/>
            <person name="Arakawa K."/>
        </authorList>
    </citation>
    <scope>NUCLEOTIDE SEQUENCE [LARGE SCALE GENOMIC DNA]</scope>
</reference>
<comment type="caution">
    <text evidence="1">The sequence shown here is derived from an EMBL/GenBank/DDBJ whole genome shotgun (WGS) entry which is preliminary data.</text>
</comment>
<sequence>MIPQGNFGEEWNFTFIPVYCTRNRFRLVDPHPRLMHFSNENGKFGDECESNVILFANCPIPKTELKQRDNYPACRRGENTTLGLQMVMGHCRI</sequence>